<evidence type="ECO:0000256" key="1">
    <source>
        <dbReference type="SAM" id="MobiDB-lite"/>
    </source>
</evidence>
<feature type="compositionally biased region" description="Polar residues" evidence="1">
    <location>
        <begin position="56"/>
        <end position="66"/>
    </location>
</feature>
<feature type="region of interest" description="Disordered" evidence="1">
    <location>
        <begin position="27"/>
        <end position="67"/>
    </location>
</feature>
<sequence length="147" mass="15979">MVIPQDQSCTGTEILGRDMVIETQKIVTGTGTRNPPRDQEATGREAMTGEEKIDQTQKIGTGTGMTNPLRYQEVIGGEAMTGEEKKDQRASGLGTIEILVAVMKEGLMKRKNGTGNPGDECRFIRAFAAVAVLVRLMFVLVQGEQFC</sequence>
<reference evidence="2" key="4">
    <citation type="submission" date="2019-03" db="UniProtKB">
        <authorList>
            <consortium name="EnsemblPlants"/>
        </authorList>
    </citation>
    <scope>IDENTIFICATION</scope>
</reference>
<dbReference type="EnsemblPlants" id="AET5Gv21125900.9">
    <property type="protein sequence ID" value="AET5Gv21125900.9"/>
    <property type="gene ID" value="AET5Gv21125900"/>
</dbReference>
<dbReference type="Proteomes" id="UP000015105">
    <property type="component" value="Chromosome 5D"/>
</dbReference>
<dbReference type="Gramene" id="AET5Gv21125900.9">
    <property type="protein sequence ID" value="AET5Gv21125900.9"/>
    <property type="gene ID" value="AET5Gv21125900"/>
</dbReference>
<accession>A0A453MBC1</accession>
<feature type="compositionally biased region" description="Basic and acidic residues" evidence="1">
    <location>
        <begin position="35"/>
        <end position="55"/>
    </location>
</feature>
<reference evidence="2" key="3">
    <citation type="journal article" date="2017" name="Nature">
        <title>Genome sequence of the progenitor of the wheat D genome Aegilops tauschii.</title>
        <authorList>
            <person name="Luo M.C."/>
            <person name="Gu Y.Q."/>
            <person name="Puiu D."/>
            <person name="Wang H."/>
            <person name="Twardziok S.O."/>
            <person name="Deal K.R."/>
            <person name="Huo N."/>
            <person name="Zhu T."/>
            <person name="Wang L."/>
            <person name="Wang Y."/>
            <person name="McGuire P.E."/>
            <person name="Liu S."/>
            <person name="Long H."/>
            <person name="Ramasamy R.K."/>
            <person name="Rodriguez J.C."/>
            <person name="Van S.L."/>
            <person name="Yuan L."/>
            <person name="Wang Z."/>
            <person name="Xia Z."/>
            <person name="Xiao L."/>
            <person name="Anderson O.D."/>
            <person name="Ouyang S."/>
            <person name="Liang Y."/>
            <person name="Zimin A.V."/>
            <person name="Pertea G."/>
            <person name="Qi P."/>
            <person name="Bennetzen J.L."/>
            <person name="Dai X."/>
            <person name="Dawson M.W."/>
            <person name="Muller H.G."/>
            <person name="Kugler K."/>
            <person name="Rivarola-Duarte L."/>
            <person name="Spannagl M."/>
            <person name="Mayer K.F.X."/>
            <person name="Lu F.H."/>
            <person name="Bevan M.W."/>
            <person name="Leroy P."/>
            <person name="Li P."/>
            <person name="You F.M."/>
            <person name="Sun Q."/>
            <person name="Liu Z."/>
            <person name="Lyons E."/>
            <person name="Wicker T."/>
            <person name="Salzberg S.L."/>
            <person name="Devos K.M."/>
            <person name="Dvorak J."/>
        </authorList>
    </citation>
    <scope>NUCLEOTIDE SEQUENCE [LARGE SCALE GENOMIC DNA]</scope>
    <source>
        <strain evidence="2">cv. AL8/78</strain>
    </source>
</reference>
<reference evidence="3" key="1">
    <citation type="journal article" date="2014" name="Science">
        <title>Ancient hybridizations among the ancestral genomes of bread wheat.</title>
        <authorList>
            <consortium name="International Wheat Genome Sequencing Consortium,"/>
            <person name="Marcussen T."/>
            <person name="Sandve S.R."/>
            <person name="Heier L."/>
            <person name="Spannagl M."/>
            <person name="Pfeifer M."/>
            <person name="Jakobsen K.S."/>
            <person name="Wulff B.B."/>
            <person name="Steuernagel B."/>
            <person name="Mayer K.F."/>
            <person name="Olsen O.A."/>
        </authorList>
    </citation>
    <scope>NUCLEOTIDE SEQUENCE [LARGE SCALE GENOMIC DNA]</scope>
    <source>
        <strain evidence="3">cv. AL8/78</strain>
    </source>
</reference>
<dbReference type="AlphaFoldDB" id="A0A453MBC1"/>
<evidence type="ECO:0000313" key="3">
    <source>
        <dbReference type="Proteomes" id="UP000015105"/>
    </source>
</evidence>
<organism evidence="2 3">
    <name type="scientific">Aegilops tauschii subsp. strangulata</name>
    <name type="common">Goatgrass</name>
    <dbReference type="NCBI Taxonomy" id="200361"/>
    <lineage>
        <taxon>Eukaryota</taxon>
        <taxon>Viridiplantae</taxon>
        <taxon>Streptophyta</taxon>
        <taxon>Embryophyta</taxon>
        <taxon>Tracheophyta</taxon>
        <taxon>Spermatophyta</taxon>
        <taxon>Magnoliopsida</taxon>
        <taxon>Liliopsida</taxon>
        <taxon>Poales</taxon>
        <taxon>Poaceae</taxon>
        <taxon>BOP clade</taxon>
        <taxon>Pooideae</taxon>
        <taxon>Triticodae</taxon>
        <taxon>Triticeae</taxon>
        <taxon>Triticinae</taxon>
        <taxon>Aegilops</taxon>
    </lineage>
</organism>
<proteinExistence type="predicted"/>
<name>A0A453MBC1_AEGTS</name>
<evidence type="ECO:0000313" key="2">
    <source>
        <dbReference type="EnsemblPlants" id="AET5Gv21125900.9"/>
    </source>
</evidence>
<reference evidence="2" key="5">
    <citation type="journal article" date="2021" name="G3 (Bethesda)">
        <title>Aegilops tauschii genome assembly Aet v5.0 features greater sequence contiguity and improved annotation.</title>
        <authorList>
            <person name="Wang L."/>
            <person name="Zhu T."/>
            <person name="Rodriguez J.C."/>
            <person name="Deal K.R."/>
            <person name="Dubcovsky J."/>
            <person name="McGuire P.E."/>
            <person name="Lux T."/>
            <person name="Spannagl M."/>
            <person name="Mayer K.F.X."/>
            <person name="Baldrich P."/>
            <person name="Meyers B.C."/>
            <person name="Huo N."/>
            <person name="Gu Y.Q."/>
            <person name="Zhou H."/>
            <person name="Devos K.M."/>
            <person name="Bennetzen J.L."/>
            <person name="Unver T."/>
            <person name="Budak H."/>
            <person name="Gulick P.J."/>
            <person name="Galiba G."/>
            <person name="Kalapos B."/>
            <person name="Nelson D.R."/>
            <person name="Li P."/>
            <person name="You F.M."/>
            <person name="Luo M.C."/>
            <person name="Dvorak J."/>
        </authorList>
    </citation>
    <scope>NUCLEOTIDE SEQUENCE [LARGE SCALE GENOMIC DNA]</scope>
    <source>
        <strain evidence="2">cv. AL8/78</strain>
    </source>
</reference>
<reference evidence="3" key="2">
    <citation type="journal article" date="2017" name="Nat. Plants">
        <title>The Aegilops tauschii genome reveals multiple impacts of transposons.</title>
        <authorList>
            <person name="Zhao G."/>
            <person name="Zou C."/>
            <person name="Li K."/>
            <person name="Wang K."/>
            <person name="Li T."/>
            <person name="Gao L."/>
            <person name="Zhang X."/>
            <person name="Wang H."/>
            <person name="Yang Z."/>
            <person name="Liu X."/>
            <person name="Jiang W."/>
            <person name="Mao L."/>
            <person name="Kong X."/>
            <person name="Jiao Y."/>
            <person name="Jia J."/>
        </authorList>
    </citation>
    <scope>NUCLEOTIDE SEQUENCE [LARGE SCALE GENOMIC DNA]</scope>
    <source>
        <strain evidence="3">cv. AL8/78</strain>
    </source>
</reference>
<protein>
    <submittedName>
        <fullName evidence="2">Uncharacterized protein</fullName>
    </submittedName>
</protein>
<keyword evidence="3" id="KW-1185">Reference proteome</keyword>